<dbReference type="PROSITE" id="PS00463">
    <property type="entry name" value="ZN2_CY6_FUNGAL_1"/>
    <property type="match status" value="1"/>
</dbReference>
<dbReference type="OrthoDB" id="3172332at2759"/>
<dbReference type="GO" id="GO:0000981">
    <property type="term" value="F:DNA-binding transcription factor activity, RNA polymerase II-specific"/>
    <property type="evidence" value="ECO:0007669"/>
    <property type="project" value="InterPro"/>
</dbReference>
<dbReference type="SMART" id="SM00066">
    <property type="entry name" value="GAL4"/>
    <property type="match status" value="1"/>
</dbReference>
<dbReference type="GO" id="GO:0003677">
    <property type="term" value="F:DNA binding"/>
    <property type="evidence" value="ECO:0007669"/>
    <property type="project" value="UniProtKB-KW"/>
</dbReference>
<proteinExistence type="predicted"/>
<feature type="domain" description="Zn(2)-C6 fungal-type" evidence="7">
    <location>
        <begin position="4"/>
        <end position="32"/>
    </location>
</feature>
<protein>
    <recommendedName>
        <fullName evidence="7">Zn(2)-C6 fungal-type domain-containing protein</fullName>
    </recommendedName>
</protein>
<dbReference type="Gene3D" id="4.10.240.10">
    <property type="entry name" value="Zn(2)-C6 fungal-type DNA-binding domain"/>
    <property type="match status" value="1"/>
</dbReference>
<keyword evidence="1" id="KW-0479">Metal-binding</keyword>
<name>A0A8E2EWP1_9PEZI</name>
<sequence>VRTGCTTCRGRKVKCDETKPFCERCSSTGRACEGYKEPAPLKRRVRRSKYSISPVSNLSFDFVGDIDEHRSFHYFRHQAVDNISGYFELPFWDYLALQASCSEPCVRYALLALSSLHEFYGITSLESQFSATEKAKLLKRLALKQYIKAIGLLTDNLSTKQPPLQVILISCLIFIWIEFLQDNLDTALGHLKSGLQLLNELQNSPHPRCVDEPVARLFTRLHTQVTVHGNSSFDHNSSNAILLSMVPNGLPIAFRDMFEARYSLDSELAIIFRFHRQTENPTFIQYRLTHHPFPDPLSLEAICQSHLNNLQKWQTAFQRMKAASSEDRDEKQSIALAQLEIQYLLVANTLQTLFTSQMIYDNFHADFERMLSLAERLVLTTKEKFYIFAFDTGALAPLFYLVLKCPNLELRRKAIDLLKQAPSREGMWKRESVLEVAE</sequence>
<dbReference type="InterPro" id="IPR036864">
    <property type="entry name" value="Zn2-C6_fun-type_DNA-bd_sf"/>
</dbReference>
<dbReference type="Pfam" id="PF11951">
    <property type="entry name" value="Fungal_trans_2"/>
    <property type="match status" value="1"/>
</dbReference>
<evidence type="ECO:0000256" key="4">
    <source>
        <dbReference type="ARBA" id="ARBA00023125"/>
    </source>
</evidence>
<feature type="non-terminal residue" evidence="8">
    <location>
        <position position="1"/>
    </location>
</feature>
<evidence type="ECO:0000313" key="9">
    <source>
        <dbReference type="Proteomes" id="UP000250140"/>
    </source>
</evidence>
<feature type="non-terminal residue" evidence="8">
    <location>
        <position position="438"/>
    </location>
</feature>
<dbReference type="SUPFAM" id="SSF57701">
    <property type="entry name" value="Zn2/Cys6 DNA-binding domain"/>
    <property type="match status" value="1"/>
</dbReference>
<keyword evidence="9" id="KW-1185">Reference proteome</keyword>
<dbReference type="PANTHER" id="PTHR36206:SF12">
    <property type="entry name" value="ASPERCRYPTIN BIOSYNTHESIS CLUSTER-SPECIFIC TRANSCRIPTION REGULATOR ATNN-RELATED"/>
    <property type="match status" value="1"/>
</dbReference>
<keyword evidence="4" id="KW-0238">DNA-binding</keyword>
<dbReference type="AlphaFoldDB" id="A0A8E2EWP1"/>
<evidence type="ECO:0000259" key="7">
    <source>
        <dbReference type="PROSITE" id="PS50048"/>
    </source>
</evidence>
<dbReference type="PANTHER" id="PTHR36206">
    <property type="entry name" value="ASPERCRYPTIN BIOSYNTHESIS CLUSTER-SPECIFIC TRANSCRIPTION REGULATOR ATNN-RELATED"/>
    <property type="match status" value="1"/>
</dbReference>
<keyword evidence="5" id="KW-0804">Transcription</keyword>
<dbReference type="InterPro" id="IPR021858">
    <property type="entry name" value="Fun_TF"/>
</dbReference>
<dbReference type="EMBL" id="KV750102">
    <property type="protein sequence ID" value="OCL06271.1"/>
    <property type="molecule type" value="Genomic_DNA"/>
</dbReference>
<dbReference type="PROSITE" id="PS50048">
    <property type="entry name" value="ZN2_CY6_FUNGAL_2"/>
    <property type="match status" value="1"/>
</dbReference>
<dbReference type="InterPro" id="IPR001138">
    <property type="entry name" value="Zn2Cys6_DnaBD"/>
</dbReference>
<dbReference type="CDD" id="cd00067">
    <property type="entry name" value="GAL4"/>
    <property type="match status" value="1"/>
</dbReference>
<keyword evidence="2" id="KW-0862">Zinc</keyword>
<dbReference type="Pfam" id="PF00172">
    <property type="entry name" value="Zn_clus"/>
    <property type="match status" value="1"/>
</dbReference>
<organism evidence="8 9">
    <name type="scientific">Glonium stellatum</name>
    <dbReference type="NCBI Taxonomy" id="574774"/>
    <lineage>
        <taxon>Eukaryota</taxon>
        <taxon>Fungi</taxon>
        <taxon>Dikarya</taxon>
        <taxon>Ascomycota</taxon>
        <taxon>Pezizomycotina</taxon>
        <taxon>Dothideomycetes</taxon>
        <taxon>Pleosporomycetidae</taxon>
        <taxon>Gloniales</taxon>
        <taxon>Gloniaceae</taxon>
        <taxon>Glonium</taxon>
    </lineage>
</organism>
<accession>A0A8E2EWP1</accession>
<evidence type="ECO:0000256" key="2">
    <source>
        <dbReference type="ARBA" id="ARBA00022833"/>
    </source>
</evidence>
<dbReference type="GO" id="GO:0008270">
    <property type="term" value="F:zinc ion binding"/>
    <property type="evidence" value="ECO:0007669"/>
    <property type="project" value="InterPro"/>
</dbReference>
<keyword evidence="6" id="KW-0539">Nucleus</keyword>
<evidence type="ECO:0000256" key="3">
    <source>
        <dbReference type="ARBA" id="ARBA00023015"/>
    </source>
</evidence>
<evidence type="ECO:0000313" key="8">
    <source>
        <dbReference type="EMBL" id="OCL06271.1"/>
    </source>
</evidence>
<evidence type="ECO:0000256" key="5">
    <source>
        <dbReference type="ARBA" id="ARBA00023163"/>
    </source>
</evidence>
<evidence type="ECO:0000256" key="6">
    <source>
        <dbReference type="ARBA" id="ARBA00023242"/>
    </source>
</evidence>
<dbReference type="InterPro" id="IPR052360">
    <property type="entry name" value="Transcr_Regulatory_Proteins"/>
</dbReference>
<dbReference type="Proteomes" id="UP000250140">
    <property type="component" value="Unassembled WGS sequence"/>
</dbReference>
<reference evidence="8 9" key="1">
    <citation type="journal article" date="2016" name="Nat. Commun.">
        <title>Ectomycorrhizal ecology is imprinted in the genome of the dominant symbiotic fungus Cenococcum geophilum.</title>
        <authorList>
            <consortium name="DOE Joint Genome Institute"/>
            <person name="Peter M."/>
            <person name="Kohler A."/>
            <person name="Ohm R.A."/>
            <person name="Kuo A."/>
            <person name="Krutzmann J."/>
            <person name="Morin E."/>
            <person name="Arend M."/>
            <person name="Barry K.W."/>
            <person name="Binder M."/>
            <person name="Choi C."/>
            <person name="Clum A."/>
            <person name="Copeland A."/>
            <person name="Grisel N."/>
            <person name="Haridas S."/>
            <person name="Kipfer T."/>
            <person name="LaButti K."/>
            <person name="Lindquist E."/>
            <person name="Lipzen A."/>
            <person name="Maire R."/>
            <person name="Meier B."/>
            <person name="Mihaltcheva S."/>
            <person name="Molinier V."/>
            <person name="Murat C."/>
            <person name="Poggeler S."/>
            <person name="Quandt C.A."/>
            <person name="Sperisen C."/>
            <person name="Tritt A."/>
            <person name="Tisserant E."/>
            <person name="Crous P.W."/>
            <person name="Henrissat B."/>
            <person name="Nehls U."/>
            <person name="Egli S."/>
            <person name="Spatafora J.W."/>
            <person name="Grigoriev I.V."/>
            <person name="Martin F.M."/>
        </authorList>
    </citation>
    <scope>NUCLEOTIDE SEQUENCE [LARGE SCALE GENOMIC DNA]</scope>
    <source>
        <strain evidence="8 9">CBS 207.34</strain>
    </source>
</reference>
<gene>
    <name evidence="8" type="ORF">AOQ84DRAFT_256279</name>
</gene>
<keyword evidence="3" id="KW-0805">Transcription regulation</keyword>
<evidence type="ECO:0000256" key="1">
    <source>
        <dbReference type="ARBA" id="ARBA00022723"/>
    </source>
</evidence>